<evidence type="ECO:0000313" key="1">
    <source>
        <dbReference type="EMBL" id="KAI5661115.1"/>
    </source>
</evidence>
<accession>A0ACC0ALH6</accession>
<dbReference type="EMBL" id="CM044705">
    <property type="protein sequence ID" value="KAI5661115.1"/>
    <property type="molecule type" value="Genomic_DNA"/>
</dbReference>
<keyword evidence="2" id="KW-1185">Reference proteome</keyword>
<sequence>MQTLKMKSGAKLIVLQPSIHKQGAFVAAAASHRVWFLVFISFFTLAFSLTFLTTKDSSSATGGVSSAAIAFADQKSPLPKPIFNTLLHYATVNSSTSSRMTAAELATVASVIRRCNLNGSACNLLVFGLGHETLLWNSINQNGRTVFVGESAYFVSKLEEKNPEIEAYDVQFTTKVSEFHELLEYSKEQIKNECKPVQNLLFSDCKLAVNDLPNHIYDVPWDIIIVDGPLGFTPTAPGRMSAIFTAGVLARSKKGGSDQTHVFVHEFNREVEKVYGEQFLCRQNLVESIDSLGHFVVGKLKPNKFEFCPKSGNSPTSSSSSSPSSMVY</sequence>
<name>A0ACC0ALH6_CATRO</name>
<evidence type="ECO:0000313" key="2">
    <source>
        <dbReference type="Proteomes" id="UP001060085"/>
    </source>
</evidence>
<reference evidence="2" key="1">
    <citation type="journal article" date="2023" name="Nat. Plants">
        <title>Single-cell RNA sequencing provides a high-resolution roadmap for understanding the multicellular compartmentation of specialized metabolism.</title>
        <authorList>
            <person name="Sun S."/>
            <person name="Shen X."/>
            <person name="Li Y."/>
            <person name="Li Y."/>
            <person name="Wang S."/>
            <person name="Li R."/>
            <person name="Zhang H."/>
            <person name="Shen G."/>
            <person name="Guo B."/>
            <person name="Wei J."/>
            <person name="Xu J."/>
            <person name="St-Pierre B."/>
            <person name="Chen S."/>
            <person name="Sun C."/>
        </authorList>
    </citation>
    <scope>NUCLEOTIDE SEQUENCE [LARGE SCALE GENOMIC DNA]</scope>
</reference>
<dbReference type="Proteomes" id="UP001060085">
    <property type="component" value="Linkage Group LG05"/>
</dbReference>
<protein>
    <submittedName>
        <fullName evidence="1">Uncharacterized protein</fullName>
    </submittedName>
</protein>
<proteinExistence type="predicted"/>
<gene>
    <name evidence="1" type="ORF">M9H77_20438</name>
</gene>
<organism evidence="1 2">
    <name type="scientific">Catharanthus roseus</name>
    <name type="common">Madagascar periwinkle</name>
    <name type="synonym">Vinca rosea</name>
    <dbReference type="NCBI Taxonomy" id="4058"/>
    <lineage>
        <taxon>Eukaryota</taxon>
        <taxon>Viridiplantae</taxon>
        <taxon>Streptophyta</taxon>
        <taxon>Embryophyta</taxon>
        <taxon>Tracheophyta</taxon>
        <taxon>Spermatophyta</taxon>
        <taxon>Magnoliopsida</taxon>
        <taxon>eudicotyledons</taxon>
        <taxon>Gunneridae</taxon>
        <taxon>Pentapetalae</taxon>
        <taxon>asterids</taxon>
        <taxon>lamiids</taxon>
        <taxon>Gentianales</taxon>
        <taxon>Apocynaceae</taxon>
        <taxon>Rauvolfioideae</taxon>
        <taxon>Vinceae</taxon>
        <taxon>Catharanthinae</taxon>
        <taxon>Catharanthus</taxon>
    </lineage>
</organism>
<comment type="caution">
    <text evidence="1">The sequence shown here is derived from an EMBL/GenBank/DDBJ whole genome shotgun (WGS) entry which is preliminary data.</text>
</comment>